<dbReference type="PROSITE" id="PS01231">
    <property type="entry name" value="TRMA_2"/>
    <property type="match status" value="1"/>
</dbReference>
<dbReference type="PANTHER" id="PTHR11061">
    <property type="entry name" value="RNA M5U METHYLTRANSFERASE"/>
    <property type="match status" value="1"/>
</dbReference>
<evidence type="ECO:0000256" key="4">
    <source>
        <dbReference type="ARBA" id="ARBA00022679"/>
    </source>
</evidence>
<organism evidence="13 14">
    <name type="scientific">Inmirania thermothiophila</name>
    <dbReference type="NCBI Taxonomy" id="1750597"/>
    <lineage>
        <taxon>Bacteria</taxon>
        <taxon>Pseudomonadati</taxon>
        <taxon>Pseudomonadota</taxon>
        <taxon>Gammaproteobacteria</taxon>
        <taxon>Chromatiales</taxon>
        <taxon>Ectothiorhodospiraceae</taxon>
        <taxon>Inmirania</taxon>
    </lineage>
</organism>
<dbReference type="GO" id="GO:0003723">
    <property type="term" value="F:RNA binding"/>
    <property type="evidence" value="ECO:0007669"/>
    <property type="project" value="InterPro"/>
</dbReference>
<evidence type="ECO:0000259" key="12">
    <source>
        <dbReference type="PROSITE" id="PS50926"/>
    </source>
</evidence>
<feature type="active site" description="Nucleophile" evidence="9 10">
    <location>
        <position position="398"/>
    </location>
</feature>
<dbReference type="InterPro" id="IPR012340">
    <property type="entry name" value="NA-bd_OB-fold"/>
</dbReference>
<dbReference type="GO" id="GO:0051539">
    <property type="term" value="F:4 iron, 4 sulfur cluster binding"/>
    <property type="evidence" value="ECO:0007669"/>
    <property type="project" value="UniProtKB-KW"/>
</dbReference>
<dbReference type="OrthoDB" id="9804590at2"/>
<feature type="binding site" evidence="9">
    <location>
        <position position="166"/>
    </location>
    <ligand>
        <name>[4Fe-4S] cluster</name>
        <dbReference type="ChEBI" id="CHEBI:49883"/>
    </ligand>
</feature>
<evidence type="ECO:0000256" key="11">
    <source>
        <dbReference type="PROSITE-ProRule" id="PRU10015"/>
    </source>
</evidence>
<comment type="caution">
    <text evidence="13">The sequence shown here is derived from an EMBL/GenBank/DDBJ whole genome shotgun (WGS) entry which is preliminary data.</text>
</comment>
<evidence type="ECO:0000256" key="8">
    <source>
        <dbReference type="ARBA" id="ARBA00023014"/>
    </source>
</evidence>
<dbReference type="Pfam" id="PF05958">
    <property type="entry name" value="tRNA_U5-meth_tr"/>
    <property type="match status" value="2"/>
</dbReference>
<feature type="binding site" evidence="9 10">
    <location>
        <position position="324"/>
    </location>
    <ligand>
        <name>S-adenosyl-L-methionine</name>
        <dbReference type="ChEBI" id="CHEBI:59789"/>
    </ligand>
</feature>
<dbReference type="PROSITE" id="PS01230">
    <property type="entry name" value="TRMA_1"/>
    <property type="match status" value="1"/>
</dbReference>
<dbReference type="GO" id="GO:0070041">
    <property type="term" value="F:rRNA (uridine-C5-)-methyltransferase activity"/>
    <property type="evidence" value="ECO:0007669"/>
    <property type="project" value="UniProtKB-UniRule"/>
</dbReference>
<comment type="catalytic activity">
    <reaction evidence="9">
        <text>uridine(1939) in 23S rRNA + S-adenosyl-L-methionine = 5-methyluridine(1939) in 23S rRNA + S-adenosyl-L-homocysteine + H(+)</text>
        <dbReference type="Rhea" id="RHEA:42908"/>
        <dbReference type="Rhea" id="RHEA-COMP:10278"/>
        <dbReference type="Rhea" id="RHEA-COMP:10279"/>
        <dbReference type="ChEBI" id="CHEBI:15378"/>
        <dbReference type="ChEBI" id="CHEBI:57856"/>
        <dbReference type="ChEBI" id="CHEBI:59789"/>
        <dbReference type="ChEBI" id="CHEBI:65315"/>
        <dbReference type="ChEBI" id="CHEBI:74447"/>
        <dbReference type="EC" id="2.1.1.190"/>
    </reaction>
</comment>
<feature type="binding site" evidence="9 10">
    <location>
        <position position="372"/>
    </location>
    <ligand>
        <name>S-adenosyl-L-methionine</name>
        <dbReference type="ChEBI" id="CHEBI:59789"/>
    </ligand>
</feature>
<dbReference type="Proteomes" id="UP000276634">
    <property type="component" value="Unassembled WGS sequence"/>
</dbReference>
<dbReference type="GO" id="GO:0070475">
    <property type="term" value="P:rRNA base methylation"/>
    <property type="evidence" value="ECO:0007669"/>
    <property type="project" value="TreeGrafter"/>
</dbReference>
<evidence type="ECO:0000256" key="1">
    <source>
        <dbReference type="ARBA" id="ARBA00022485"/>
    </source>
</evidence>
<name>A0A3N1Y0T7_9GAMM</name>
<dbReference type="HAMAP" id="MF_01010">
    <property type="entry name" value="23SrRNA_methyltr_RlmD"/>
    <property type="match status" value="1"/>
</dbReference>
<keyword evidence="3 9" id="KW-0489">Methyltransferase</keyword>
<dbReference type="SUPFAM" id="SSF53335">
    <property type="entry name" value="S-adenosyl-L-methionine-dependent methyltransferases"/>
    <property type="match status" value="1"/>
</dbReference>
<dbReference type="Gene3D" id="2.40.50.1070">
    <property type="match status" value="1"/>
</dbReference>
<feature type="binding site" evidence="9">
    <location>
        <position position="87"/>
    </location>
    <ligand>
        <name>[4Fe-4S] cluster</name>
        <dbReference type="ChEBI" id="CHEBI:49883"/>
    </ligand>
</feature>
<evidence type="ECO:0000313" key="14">
    <source>
        <dbReference type="Proteomes" id="UP000276634"/>
    </source>
</evidence>
<dbReference type="AlphaFoldDB" id="A0A3N1Y0T7"/>
<feature type="binding site" evidence="9">
    <location>
        <position position="308"/>
    </location>
    <ligand>
        <name>S-adenosyl-L-methionine</name>
        <dbReference type="ChEBI" id="CHEBI:59789"/>
    </ligand>
</feature>
<dbReference type="PROSITE" id="PS50926">
    <property type="entry name" value="TRAM"/>
    <property type="match status" value="1"/>
</dbReference>
<reference evidence="13 14" key="1">
    <citation type="submission" date="2018-11" db="EMBL/GenBank/DDBJ databases">
        <title>Genomic Encyclopedia of Type Strains, Phase IV (KMG-IV): sequencing the most valuable type-strain genomes for metagenomic binning, comparative biology and taxonomic classification.</title>
        <authorList>
            <person name="Goeker M."/>
        </authorList>
    </citation>
    <scope>NUCLEOTIDE SEQUENCE [LARGE SCALE GENOMIC DNA]</scope>
    <source>
        <strain evidence="13 14">DSM 100275</strain>
    </source>
</reference>
<protein>
    <recommendedName>
        <fullName evidence="9">23S rRNA (uracil(1939)-C(5))-methyltransferase RlmD</fullName>
        <ecNumber evidence="9">2.1.1.190</ecNumber>
    </recommendedName>
    <alternativeName>
        <fullName evidence="9">23S rRNA(m5U1939)-methyltransferase</fullName>
    </alternativeName>
</protein>
<evidence type="ECO:0000313" key="13">
    <source>
        <dbReference type="EMBL" id="ROR32141.1"/>
    </source>
</evidence>
<evidence type="ECO:0000256" key="5">
    <source>
        <dbReference type="ARBA" id="ARBA00022691"/>
    </source>
</evidence>
<dbReference type="Gene3D" id="3.40.50.150">
    <property type="entry name" value="Vaccinia Virus protein VP39"/>
    <property type="match status" value="1"/>
</dbReference>
<dbReference type="EC" id="2.1.1.190" evidence="9"/>
<keyword evidence="7 9" id="KW-0408">Iron</keyword>
<feature type="active site" evidence="11">
    <location>
        <position position="398"/>
    </location>
</feature>
<dbReference type="InterPro" id="IPR030390">
    <property type="entry name" value="MeTrfase_TrmA_AS"/>
</dbReference>
<evidence type="ECO:0000256" key="3">
    <source>
        <dbReference type="ARBA" id="ARBA00022603"/>
    </source>
</evidence>
<dbReference type="PROSITE" id="PS51687">
    <property type="entry name" value="SAM_MT_RNA_M5U"/>
    <property type="match status" value="1"/>
</dbReference>
<evidence type="ECO:0000256" key="10">
    <source>
        <dbReference type="PROSITE-ProRule" id="PRU01024"/>
    </source>
</evidence>
<evidence type="ECO:0000256" key="2">
    <source>
        <dbReference type="ARBA" id="ARBA00022552"/>
    </source>
</evidence>
<keyword evidence="2 9" id="KW-0698">rRNA processing</keyword>
<accession>A0A3N1Y0T7</accession>
<dbReference type="InterPro" id="IPR001566">
    <property type="entry name" value="23S_rRNA_MeTrfase_RlmD"/>
</dbReference>
<keyword evidence="5 9" id="KW-0949">S-adenosyl-L-methionine</keyword>
<keyword evidence="1 9" id="KW-0004">4Fe-4S</keyword>
<keyword evidence="4 9" id="KW-0808">Transferase</keyword>
<comment type="function">
    <text evidence="9">Catalyzes the formation of 5-methyl-uridine at position 1939 (m5U1939) in 23S rRNA.</text>
</comment>
<feature type="binding site" evidence="9">
    <location>
        <position position="351"/>
    </location>
    <ligand>
        <name>S-adenosyl-L-methionine</name>
        <dbReference type="ChEBI" id="CHEBI:59789"/>
    </ligand>
</feature>
<proteinExistence type="inferred from homology"/>
<dbReference type="Pfam" id="PF01938">
    <property type="entry name" value="TRAM"/>
    <property type="match status" value="1"/>
</dbReference>
<dbReference type="NCBIfam" id="NF009639">
    <property type="entry name" value="PRK13168.1"/>
    <property type="match status" value="1"/>
</dbReference>
<dbReference type="EMBL" id="RJVI01000002">
    <property type="protein sequence ID" value="ROR32141.1"/>
    <property type="molecule type" value="Genomic_DNA"/>
</dbReference>
<keyword evidence="6 9" id="KW-0479">Metal-binding</keyword>
<evidence type="ECO:0000256" key="9">
    <source>
        <dbReference type="HAMAP-Rule" id="MF_01010"/>
    </source>
</evidence>
<feature type="domain" description="TRAM" evidence="12">
    <location>
        <begin position="5"/>
        <end position="65"/>
    </location>
</feature>
<gene>
    <name evidence="9" type="primary">rlmD</name>
    <name evidence="13" type="ORF">EDC57_1332</name>
</gene>
<feature type="binding site" evidence="9 10">
    <location>
        <position position="303"/>
    </location>
    <ligand>
        <name>S-adenosyl-L-methionine</name>
        <dbReference type="ChEBI" id="CHEBI:59789"/>
    </ligand>
</feature>
<feature type="binding site" evidence="9">
    <location>
        <position position="84"/>
    </location>
    <ligand>
        <name>[4Fe-4S] cluster</name>
        <dbReference type="ChEBI" id="CHEBI:49883"/>
    </ligand>
</feature>
<comment type="similarity">
    <text evidence="9">Belongs to the class I-like SAM-binding methyltransferase superfamily. RNA M5U methyltransferase family. RlmD subfamily.</text>
</comment>
<evidence type="ECO:0000256" key="6">
    <source>
        <dbReference type="ARBA" id="ARBA00022723"/>
    </source>
</evidence>
<dbReference type="PANTHER" id="PTHR11061:SF49">
    <property type="entry name" value="23S RRNA (URACIL(1939)-C(5))-METHYLTRANSFERASE RLMD"/>
    <property type="match status" value="1"/>
</dbReference>
<feature type="binding site" evidence="9">
    <location>
        <position position="78"/>
    </location>
    <ligand>
        <name>[4Fe-4S] cluster</name>
        <dbReference type="ChEBI" id="CHEBI:49883"/>
    </ligand>
</feature>
<dbReference type="InterPro" id="IPR029063">
    <property type="entry name" value="SAM-dependent_MTases_sf"/>
</dbReference>
<dbReference type="SUPFAM" id="SSF50249">
    <property type="entry name" value="Nucleic acid-binding proteins"/>
    <property type="match status" value="1"/>
</dbReference>
<dbReference type="InterPro" id="IPR030391">
    <property type="entry name" value="MeTrfase_TrmA_CS"/>
</dbReference>
<dbReference type="RefSeq" id="WP_123401115.1">
    <property type="nucleotide sequence ID" value="NZ_RJVI01000002.1"/>
</dbReference>
<dbReference type="Gene3D" id="2.40.50.140">
    <property type="entry name" value="Nucleic acid-binding proteins"/>
    <property type="match status" value="1"/>
</dbReference>
<keyword evidence="8 9" id="KW-0411">Iron-sulfur</keyword>
<evidence type="ECO:0000256" key="7">
    <source>
        <dbReference type="ARBA" id="ARBA00023004"/>
    </source>
</evidence>
<dbReference type="CDD" id="cd02440">
    <property type="entry name" value="AdoMet_MTases"/>
    <property type="match status" value="1"/>
</dbReference>
<dbReference type="InterPro" id="IPR010280">
    <property type="entry name" value="U5_MeTrfase_fam"/>
</dbReference>
<sequence>MAARRRSRRELLPEPVVVEALAHDGRGLARIEGKAAFIAGALPGERVRFLRTRRHRRYDEGECAEVLVPSAERVAPRCPHFGVCGGCSLQHLDPAAQVREKQGWLLDNLRRIGGVAPREVLPPLTGPVWGYRRRARLGVRDVPAKGRVLVGFRERGGRLIADLRTCPVLHPWVGERLEALSALVGSLSVRARLPQIEVAIGDEAGALVFRHLAPLAPEDRERLRAFGAETGLQVLLQPGGPEALEPLDPEAPPLAYAVDGGAVVIRFQATDFTQVNAAINRAMVAQAMELLDPRPGERVLELFAGLGNFTLPLARRAGAVVSVEGEAGLVARARANAEAHGACNVEHHVADLARDPTGAPWLAGGYDAVLLDPPRSGAEAVVGHLGATGARRILYVSCGPATLARDAAVLAAQGYRLAAAGVMDMFPHTAHVESMALFERA</sequence>
<keyword evidence="14" id="KW-1185">Reference proteome</keyword>
<dbReference type="GO" id="GO:0005506">
    <property type="term" value="F:iron ion binding"/>
    <property type="evidence" value="ECO:0007669"/>
    <property type="project" value="UniProtKB-UniRule"/>
</dbReference>
<feature type="binding site" evidence="9 10">
    <location>
        <position position="274"/>
    </location>
    <ligand>
        <name>S-adenosyl-L-methionine</name>
        <dbReference type="ChEBI" id="CHEBI:59789"/>
    </ligand>
</feature>
<dbReference type="InterPro" id="IPR002792">
    <property type="entry name" value="TRAM_dom"/>
</dbReference>